<evidence type="ECO:0000256" key="1">
    <source>
        <dbReference type="SAM" id="MobiDB-lite"/>
    </source>
</evidence>
<evidence type="ECO:0000313" key="3">
    <source>
        <dbReference type="Proteomes" id="UP001438008"/>
    </source>
</evidence>
<comment type="caution">
    <text evidence="2">The sequence shown here is derived from an EMBL/GenBank/DDBJ whole genome shotgun (WGS) entry which is preliminary data.</text>
</comment>
<sequence length="98" mass="11443">MFRIVMIAAWAVLLIVVLYLWADVREIRSVVKDTKRELLRSNLSARAAESFPNFEQEAREEQEQQTQQETEKPVKNVVKNLNPQEEQVLKEVLSEFLG</sequence>
<evidence type="ECO:0000313" key="2">
    <source>
        <dbReference type="EMBL" id="MEQ2473106.1"/>
    </source>
</evidence>
<reference evidence="2 3" key="1">
    <citation type="submission" date="2024-03" db="EMBL/GenBank/DDBJ databases">
        <title>Human intestinal bacterial collection.</title>
        <authorList>
            <person name="Pauvert C."/>
            <person name="Hitch T.C.A."/>
            <person name="Clavel T."/>
        </authorList>
    </citation>
    <scope>NUCLEOTIDE SEQUENCE [LARGE SCALE GENOMIC DNA]</scope>
    <source>
        <strain evidence="2 3">CLA-AA-H132</strain>
    </source>
</reference>
<dbReference type="Proteomes" id="UP001438008">
    <property type="component" value="Unassembled WGS sequence"/>
</dbReference>
<accession>A0ABV1FJ68</accession>
<dbReference type="EMBL" id="JBBMFE010000011">
    <property type="protein sequence ID" value="MEQ2473106.1"/>
    <property type="molecule type" value="Genomic_DNA"/>
</dbReference>
<protein>
    <submittedName>
        <fullName evidence="2">Uncharacterized protein</fullName>
    </submittedName>
</protein>
<dbReference type="RefSeq" id="WP_349164882.1">
    <property type="nucleotide sequence ID" value="NZ_JBBMFE010000011.1"/>
</dbReference>
<gene>
    <name evidence="2" type="ORF">WMO29_11510</name>
</gene>
<proteinExistence type="predicted"/>
<keyword evidence="3" id="KW-1185">Reference proteome</keyword>
<name>A0ABV1FJ68_9FIRM</name>
<organism evidence="2 3">
    <name type="scientific">Laedolimicola intestinihominis</name>
    <dbReference type="NCBI Taxonomy" id="3133166"/>
    <lineage>
        <taxon>Bacteria</taxon>
        <taxon>Bacillati</taxon>
        <taxon>Bacillota</taxon>
        <taxon>Clostridia</taxon>
        <taxon>Lachnospirales</taxon>
        <taxon>Lachnospiraceae</taxon>
        <taxon>Laedolimicola</taxon>
    </lineage>
</organism>
<feature type="region of interest" description="Disordered" evidence="1">
    <location>
        <begin position="50"/>
        <end position="72"/>
    </location>
</feature>